<feature type="region of interest" description="Disordered" evidence="6">
    <location>
        <begin position="389"/>
        <end position="419"/>
    </location>
</feature>
<feature type="compositionally biased region" description="Gly residues" evidence="6">
    <location>
        <begin position="489"/>
        <end position="498"/>
    </location>
</feature>
<dbReference type="EMBL" id="MU157827">
    <property type="protein sequence ID" value="KAF9533892.1"/>
    <property type="molecule type" value="Genomic_DNA"/>
</dbReference>
<dbReference type="PANTHER" id="PTHR15741">
    <property type="entry name" value="BASIC HELIX-LOOP-HELIX ZIP TRANSCRIPTION FACTOR"/>
    <property type="match status" value="1"/>
</dbReference>
<feature type="compositionally biased region" description="Low complexity" evidence="6">
    <location>
        <begin position="245"/>
        <end position="256"/>
    </location>
</feature>
<comment type="caution">
    <text evidence="8">The sequence shown here is derived from an EMBL/GenBank/DDBJ whole genome shotgun (WGS) entry which is preliminary data.</text>
</comment>
<dbReference type="OrthoDB" id="5778525at2759"/>
<gene>
    <name evidence="8" type="ORF">CPB83DRAFT_413766</name>
</gene>
<feature type="compositionally biased region" description="Polar residues" evidence="6">
    <location>
        <begin position="337"/>
        <end position="348"/>
    </location>
</feature>
<dbReference type="PANTHER" id="PTHR15741:SF27">
    <property type="entry name" value="TRANSCRIPTION FACTOR AP-4"/>
    <property type="match status" value="1"/>
</dbReference>
<feature type="compositionally biased region" description="Low complexity" evidence="6">
    <location>
        <begin position="278"/>
        <end position="296"/>
    </location>
</feature>
<protein>
    <recommendedName>
        <fullName evidence="7">BHLH domain-containing protein</fullName>
    </recommendedName>
</protein>
<keyword evidence="4" id="KW-0804">Transcription</keyword>
<proteinExistence type="predicted"/>
<feature type="compositionally biased region" description="Basic and acidic residues" evidence="6">
    <location>
        <begin position="405"/>
        <end position="419"/>
    </location>
</feature>
<comment type="subcellular location">
    <subcellularLocation>
        <location evidence="1">Nucleus</location>
    </subcellularLocation>
</comment>
<feature type="compositionally biased region" description="Acidic residues" evidence="6">
    <location>
        <begin position="501"/>
        <end position="511"/>
    </location>
</feature>
<feature type="compositionally biased region" description="Low complexity" evidence="6">
    <location>
        <begin position="131"/>
        <end position="153"/>
    </location>
</feature>
<keyword evidence="2" id="KW-0805">Transcription regulation</keyword>
<reference evidence="8" key="1">
    <citation type="submission" date="2020-11" db="EMBL/GenBank/DDBJ databases">
        <authorList>
            <consortium name="DOE Joint Genome Institute"/>
            <person name="Ahrendt S."/>
            <person name="Riley R."/>
            <person name="Andreopoulos W."/>
            <person name="Labutti K."/>
            <person name="Pangilinan J."/>
            <person name="Ruiz-Duenas F.J."/>
            <person name="Barrasa J.M."/>
            <person name="Sanchez-Garcia M."/>
            <person name="Camarero S."/>
            <person name="Miyauchi S."/>
            <person name="Serrano A."/>
            <person name="Linde D."/>
            <person name="Babiker R."/>
            <person name="Drula E."/>
            <person name="Ayuso-Fernandez I."/>
            <person name="Pacheco R."/>
            <person name="Padilla G."/>
            <person name="Ferreira P."/>
            <person name="Barriuso J."/>
            <person name="Kellner H."/>
            <person name="Castanera R."/>
            <person name="Alfaro M."/>
            <person name="Ramirez L."/>
            <person name="Pisabarro A.G."/>
            <person name="Kuo A."/>
            <person name="Tritt A."/>
            <person name="Lipzen A."/>
            <person name="He G."/>
            <person name="Yan M."/>
            <person name="Ng V."/>
            <person name="Cullen D."/>
            <person name="Martin F."/>
            <person name="Rosso M.-N."/>
            <person name="Henrissat B."/>
            <person name="Hibbett D."/>
            <person name="Martinez A.T."/>
            <person name="Grigoriev I.V."/>
        </authorList>
    </citation>
    <scope>NUCLEOTIDE SEQUENCE</scope>
    <source>
        <strain evidence="8">CBS 506.95</strain>
    </source>
</reference>
<feature type="region of interest" description="Disordered" evidence="6">
    <location>
        <begin position="70"/>
        <end position="354"/>
    </location>
</feature>
<feature type="compositionally biased region" description="Basic residues" evidence="6">
    <location>
        <begin position="154"/>
        <end position="165"/>
    </location>
</feature>
<evidence type="ECO:0000256" key="5">
    <source>
        <dbReference type="ARBA" id="ARBA00023242"/>
    </source>
</evidence>
<evidence type="ECO:0000313" key="9">
    <source>
        <dbReference type="Proteomes" id="UP000807306"/>
    </source>
</evidence>
<evidence type="ECO:0000256" key="4">
    <source>
        <dbReference type="ARBA" id="ARBA00023163"/>
    </source>
</evidence>
<dbReference type="SUPFAM" id="SSF47459">
    <property type="entry name" value="HLH, helix-loop-helix DNA-binding domain"/>
    <property type="match status" value="1"/>
</dbReference>
<sequence>MQSLLSVSETNAFQSFLSIMDYSEDSLTNSEWALLQAPPPNPDHFYVDQHDQRDSLSRATKDLITLQPDRWRAQQPPQTVYDSYPRHVPQERMHDPNIHPHYNSNISRQHQHHHQQQPMQHYHPHQHQRNSVSSSSSASYPYPPKAYHSMQPPMHHHSHSHHQHHSPSPGPTPTSASSQHGFPPPPLPLPQPIQRPMSSISMHDPSSADSLLAAPLRGISPSHSHSHSHSPMVPTSSLRHALQRSPSEVPLPLSSSNTSRHQHQQHPHQHQHPHAHPAHLTSSASLSSRRTRTSSTPPIPMGPVSGAGAAGPSSISASSSTTTTTATAPPAPKQALLSPSQKKANHIQSEQKRRANIRRGYEALCETVPALREAIRAEEAEAAVLAERGAAGGGGGGRRRRKKAAGKEEKDRIDGRAGPRSENVVLMKTIEHIQTLLSDTQSLKTRLQNARAMLPAGHPALVPSTQTHSSQTHSGGELEQPLWEREWKGGQGRMGTRGPGEDEESEGDEEV</sequence>
<dbReference type="GO" id="GO:0005634">
    <property type="term" value="C:nucleus"/>
    <property type="evidence" value="ECO:0007669"/>
    <property type="project" value="UniProtKB-SubCell"/>
</dbReference>
<feature type="compositionally biased region" description="Basic residues" evidence="6">
    <location>
        <begin position="260"/>
        <end position="277"/>
    </location>
</feature>
<feature type="domain" description="BHLH" evidence="7">
    <location>
        <begin position="341"/>
        <end position="436"/>
    </location>
</feature>
<dbReference type="Gene3D" id="4.10.280.10">
    <property type="entry name" value="Helix-loop-helix DNA-binding domain"/>
    <property type="match status" value="1"/>
</dbReference>
<keyword evidence="9" id="KW-1185">Reference proteome</keyword>
<evidence type="ECO:0000259" key="7">
    <source>
        <dbReference type="PROSITE" id="PS50888"/>
    </source>
</evidence>
<dbReference type="AlphaFoldDB" id="A0A9P6ES65"/>
<dbReference type="InterPro" id="IPR052207">
    <property type="entry name" value="Max-like/E-box_TFs"/>
</dbReference>
<organism evidence="8 9">
    <name type="scientific">Crepidotus variabilis</name>
    <dbReference type="NCBI Taxonomy" id="179855"/>
    <lineage>
        <taxon>Eukaryota</taxon>
        <taxon>Fungi</taxon>
        <taxon>Dikarya</taxon>
        <taxon>Basidiomycota</taxon>
        <taxon>Agaricomycotina</taxon>
        <taxon>Agaricomycetes</taxon>
        <taxon>Agaricomycetidae</taxon>
        <taxon>Agaricales</taxon>
        <taxon>Agaricineae</taxon>
        <taxon>Crepidotaceae</taxon>
        <taxon>Crepidotus</taxon>
    </lineage>
</organism>
<feature type="compositionally biased region" description="Low complexity" evidence="6">
    <location>
        <begin position="306"/>
        <end position="328"/>
    </location>
</feature>
<name>A0A9P6ES65_9AGAR</name>
<dbReference type="Proteomes" id="UP000807306">
    <property type="component" value="Unassembled WGS sequence"/>
</dbReference>
<feature type="compositionally biased region" description="Basic and acidic residues" evidence="6">
    <location>
        <begin position="84"/>
        <end position="98"/>
    </location>
</feature>
<keyword evidence="3" id="KW-0238">DNA-binding</keyword>
<dbReference type="GO" id="GO:0000981">
    <property type="term" value="F:DNA-binding transcription factor activity, RNA polymerase II-specific"/>
    <property type="evidence" value="ECO:0007669"/>
    <property type="project" value="TreeGrafter"/>
</dbReference>
<evidence type="ECO:0000256" key="1">
    <source>
        <dbReference type="ARBA" id="ARBA00004123"/>
    </source>
</evidence>
<evidence type="ECO:0000313" key="8">
    <source>
        <dbReference type="EMBL" id="KAF9533892.1"/>
    </source>
</evidence>
<evidence type="ECO:0000256" key="2">
    <source>
        <dbReference type="ARBA" id="ARBA00023015"/>
    </source>
</evidence>
<feature type="compositionally biased region" description="Pro residues" evidence="6">
    <location>
        <begin position="182"/>
        <end position="193"/>
    </location>
</feature>
<dbReference type="InterPro" id="IPR036638">
    <property type="entry name" value="HLH_DNA-bd_sf"/>
</dbReference>
<dbReference type="PROSITE" id="PS50888">
    <property type="entry name" value="BHLH"/>
    <property type="match status" value="1"/>
</dbReference>
<evidence type="ECO:0000256" key="6">
    <source>
        <dbReference type="SAM" id="MobiDB-lite"/>
    </source>
</evidence>
<feature type="region of interest" description="Disordered" evidence="6">
    <location>
        <begin position="458"/>
        <end position="511"/>
    </location>
</feature>
<keyword evidence="5" id="KW-0539">Nucleus</keyword>
<feature type="compositionally biased region" description="Low complexity" evidence="6">
    <location>
        <begin position="464"/>
        <end position="474"/>
    </location>
</feature>
<evidence type="ECO:0000256" key="3">
    <source>
        <dbReference type="ARBA" id="ARBA00023125"/>
    </source>
</evidence>
<dbReference type="GO" id="GO:0000978">
    <property type="term" value="F:RNA polymerase II cis-regulatory region sequence-specific DNA binding"/>
    <property type="evidence" value="ECO:0007669"/>
    <property type="project" value="TreeGrafter"/>
</dbReference>
<dbReference type="InterPro" id="IPR011598">
    <property type="entry name" value="bHLH_dom"/>
</dbReference>
<dbReference type="GO" id="GO:0046983">
    <property type="term" value="F:protein dimerization activity"/>
    <property type="evidence" value="ECO:0007669"/>
    <property type="project" value="InterPro"/>
</dbReference>
<accession>A0A9P6ES65</accession>